<feature type="transmembrane region" description="Helical" evidence="1">
    <location>
        <begin position="20"/>
        <end position="40"/>
    </location>
</feature>
<proteinExistence type="predicted"/>
<evidence type="ECO:0000259" key="2">
    <source>
        <dbReference type="SMART" id="SM00754"/>
    </source>
</evidence>
<dbReference type="AlphaFoldDB" id="A0A537LI03"/>
<dbReference type="Proteomes" id="UP000315217">
    <property type="component" value="Unassembled WGS sequence"/>
</dbReference>
<reference evidence="3 4" key="1">
    <citation type="journal article" date="2019" name="Nat. Microbiol.">
        <title>Mediterranean grassland soil C-N compound turnover is dependent on rainfall and depth, and is mediated by genomically divergent microorganisms.</title>
        <authorList>
            <person name="Diamond S."/>
            <person name="Andeer P.F."/>
            <person name="Li Z."/>
            <person name="Crits-Christoph A."/>
            <person name="Burstein D."/>
            <person name="Anantharaman K."/>
            <person name="Lane K.R."/>
            <person name="Thomas B.C."/>
            <person name="Pan C."/>
            <person name="Northen T.R."/>
            <person name="Banfield J.F."/>
        </authorList>
    </citation>
    <scope>NUCLEOTIDE SEQUENCE [LARGE SCALE GENOMIC DNA]</scope>
    <source>
        <strain evidence="3">NP_1</strain>
    </source>
</reference>
<accession>A0A537LI03</accession>
<dbReference type="EMBL" id="VBAI01000273">
    <property type="protein sequence ID" value="TMJ07317.1"/>
    <property type="molecule type" value="Genomic_DNA"/>
</dbReference>
<sequence length="193" mass="19552">MLRRPVSDSNTKGGFAMSRLVVLGRIVLSVSLMLLAGSWVTVPASPNPTVHATLSGFEETPMTLSTAGSGQFRAKISDATIEYELSYSGLEGGDVLFAHIHLGLPAITGGVIAFLCSNSGGPTGTPACPTPSGTVTGTITADNIVGPTGQGIAPGEFAEAVRAILAGATYTNVHTIARPGGEIRGKISGGEDD</sequence>
<gene>
    <name evidence="3" type="ORF">E6G98_13655</name>
</gene>
<organism evidence="3 4">
    <name type="scientific">Candidatus Segetimicrobium genomatis</name>
    <dbReference type="NCBI Taxonomy" id="2569760"/>
    <lineage>
        <taxon>Bacteria</taxon>
        <taxon>Bacillati</taxon>
        <taxon>Candidatus Sysuimicrobiota</taxon>
        <taxon>Candidatus Sysuimicrobiia</taxon>
        <taxon>Candidatus Sysuimicrobiales</taxon>
        <taxon>Candidatus Segetimicrobiaceae</taxon>
        <taxon>Candidatus Segetimicrobium</taxon>
    </lineage>
</organism>
<name>A0A537LI03_9BACT</name>
<feature type="domain" description="CHRD" evidence="2">
    <location>
        <begin position="48"/>
        <end position="189"/>
    </location>
</feature>
<dbReference type="Pfam" id="PF07452">
    <property type="entry name" value="CHRD"/>
    <property type="match status" value="1"/>
</dbReference>
<keyword evidence="1" id="KW-0472">Membrane</keyword>
<comment type="caution">
    <text evidence="3">The sequence shown here is derived from an EMBL/GenBank/DDBJ whole genome shotgun (WGS) entry which is preliminary data.</text>
</comment>
<keyword evidence="1" id="KW-1133">Transmembrane helix</keyword>
<dbReference type="SMART" id="SM00754">
    <property type="entry name" value="CHRD"/>
    <property type="match status" value="1"/>
</dbReference>
<protein>
    <submittedName>
        <fullName evidence="3">CHRD domain-containing protein</fullName>
    </submittedName>
</protein>
<evidence type="ECO:0000313" key="3">
    <source>
        <dbReference type="EMBL" id="TMJ07317.1"/>
    </source>
</evidence>
<evidence type="ECO:0000256" key="1">
    <source>
        <dbReference type="SAM" id="Phobius"/>
    </source>
</evidence>
<keyword evidence="1" id="KW-0812">Transmembrane</keyword>
<evidence type="ECO:0000313" key="4">
    <source>
        <dbReference type="Proteomes" id="UP000315217"/>
    </source>
</evidence>
<dbReference type="InterPro" id="IPR010895">
    <property type="entry name" value="CHRD"/>
</dbReference>